<dbReference type="InterPro" id="IPR029044">
    <property type="entry name" value="Nucleotide-diphossugar_trans"/>
</dbReference>
<feature type="binding site" evidence="8">
    <location>
        <position position="108"/>
    </location>
    <ligand>
        <name>GTP</name>
        <dbReference type="ChEBI" id="CHEBI:37565"/>
    </ligand>
</feature>
<dbReference type="RefSeq" id="WP_066480421.1">
    <property type="nucleotide sequence ID" value="NZ_BCNT01000012.1"/>
</dbReference>
<dbReference type="SUPFAM" id="SSF53448">
    <property type="entry name" value="Nucleotide-diphospho-sugar transferases"/>
    <property type="match status" value="1"/>
</dbReference>
<feature type="domain" description="MobA-like NTP transferase" evidence="9">
    <location>
        <begin position="12"/>
        <end position="181"/>
    </location>
</feature>
<feature type="binding site" evidence="8">
    <location>
        <position position="108"/>
    </location>
    <ligand>
        <name>Mg(2+)</name>
        <dbReference type="ChEBI" id="CHEBI:18420"/>
    </ligand>
</feature>
<keyword evidence="3 8" id="KW-0479">Metal-binding</keyword>
<evidence type="ECO:0000313" key="10">
    <source>
        <dbReference type="EMBL" id="MFD2755514.1"/>
    </source>
</evidence>
<dbReference type="PANTHER" id="PTHR19136">
    <property type="entry name" value="MOLYBDENUM COFACTOR GUANYLYLTRANSFERASE"/>
    <property type="match status" value="1"/>
</dbReference>
<dbReference type="EMBL" id="JBHUMV010000007">
    <property type="protein sequence ID" value="MFD2755514.1"/>
    <property type="molecule type" value="Genomic_DNA"/>
</dbReference>
<evidence type="ECO:0000256" key="4">
    <source>
        <dbReference type="ARBA" id="ARBA00022741"/>
    </source>
</evidence>
<feature type="binding site" evidence="8">
    <location>
        <position position="78"/>
    </location>
    <ligand>
        <name>GTP</name>
        <dbReference type="ChEBI" id="CHEBI:37565"/>
    </ligand>
</feature>
<dbReference type="InterPro" id="IPR013482">
    <property type="entry name" value="Molybde_CF_guanTrfase"/>
</dbReference>
<dbReference type="CDD" id="cd02503">
    <property type="entry name" value="MobA"/>
    <property type="match status" value="1"/>
</dbReference>
<keyword evidence="10" id="KW-0548">Nucleotidyltransferase</keyword>
<proteinExistence type="inferred from homology"/>
<comment type="cofactor">
    <cofactor evidence="8">
        <name>Mg(2+)</name>
        <dbReference type="ChEBI" id="CHEBI:18420"/>
    </cofactor>
</comment>
<evidence type="ECO:0000256" key="5">
    <source>
        <dbReference type="ARBA" id="ARBA00022842"/>
    </source>
</evidence>
<gene>
    <name evidence="8 10" type="primary">mobA</name>
    <name evidence="10" type="ORF">ACFSW6_15635</name>
</gene>
<dbReference type="EC" id="2.7.7.77" evidence="8"/>
<feature type="binding site" evidence="8">
    <location>
        <begin position="15"/>
        <end position="17"/>
    </location>
    <ligand>
        <name>GTP</name>
        <dbReference type="ChEBI" id="CHEBI:37565"/>
    </ligand>
</feature>
<reference evidence="11" key="1">
    <citation type="journal article" date="2019" name="Int. J. Syst. Evol. Microbiol.">
        <title>The Global Catalogue of Microorganisms (GCM) 10K type strain sequencing project: providing services to taxonomists for standard genome sequencing and annotation.</title>
        <authorList>
            <consortium name="The Broad Institute Genomics Platform"/>
            <consortium name="The Broad Institute Genome Sequencing Center for Infectious Disease"/>
            <person name="Wu L."/>
            <person name="Ma J."/>
        </authorList>
    </citation>
    <scope>NUCLEOTIDE SEQUENCE [LARGE SCALE GENOMIC DNA]</scope>
    <source>
        <strain evidence="11">TISTR 1906</strain>
    </source>
</reference>
<keyword evidence="1 8" id="KW-0963">Cytoplasm</keyword>
<keyword evidence="6 8" id="KW-0342">GTP-binding</keyword>
<keyword evidence="7 8" id="KW-0501">Molybdenum cofactor biosynthesis</keyword>
<evidence type="ECO:0000313" key="11">
    <source>
        <dbReference type="Proteomes" id="UP001597463"/>
    </source>
</evidence>
<dbReference type="Pfam" id="PF12804">
    <property type="entry name" value="NTP_transf_3"/>
    <property type="match status" value="1"/>
</dbReference>
<sequence length="233" mass="25034">MPALPSPQDITGCVLAGGRGARMGGVDKGLQLFQGRPLVVHALERLAPQVGGLLINANRHADRYAELGAPWSAAVWPDEEPGYPGPLAGFLSGLTHCRTDWLACVPCDTPLFPPDLVARMAQAVEAARGEADIVVAHGREISPSAPPDAVAEMRAQPVFCLLRAALRSSLQAFVRDGGRKIDAWTAGHRCVAARFDRAGERHVFANANTLDELHDLERHVRPCGQEPLRPLLD</sequence>
<dbReference type="HAMAP" id="MF_00316">
    <property type="entry name" value="MobA"/>
    <property type="match status" value="1"/>
</dbReference>
<dbReference type="GO" id="GO:0061603">
    <property type="term" value="F:molybdenum cofactor guanylyltransferase activity"/>
    <property type="evidence" value="ECO:0007669"/>
    <property type="project" value="UniProtKB-EC"/>
</dbReference>
<dbReference type="InterPro" id="IPR025877">
    <property type="entry name" value="MobA-like_NTP_Trfase"/>
</dbReference>
<evidence type="ECO:0000256" key="8">
    <source>
        <dbReference type="HAMAP-Rule" id="MF_00316"/>
    </source>
</evidence>
<dbReference type="Gene3D" id="3.90.550.10">
    <property type="entry name" value="Spore Coat Polysaccharide Biosynthesis Protein SpsA, Chain A"/>
    <property type="match status" value="1"/>
</dbReference>
<protein>
    <recommendedName>
        <fullName evidence="8">Molybdenum cofactor guanylyltransferase</fullName>
        <shortName evidence="8">MoCo guanylyltransferase</shortName>
        <ecNumber evidence="8">2.7.7.77</ecNumber>
    </recommendedName>
    <alternativeName>
        <fullName evidence="8">GTP:molybdopterin guanylyltransferase</fullName>
    </alternativeName>
    <alternativeName>
        <fullName evidence="8">Mo-MPT guanylyltransferase</fullName>
    </alternativeName>
    <alternativeName>
        <fullName evidence="8">Molybdopterin guanylyltransferase</fullName>
    </alternativeName>
    <alternativeName>
        <fullName evidence="8">Molybdopterin-guanine dinucleotide synthase</fullName>
        <shortName evidence="8">MGD synthase</shortName>
    </alternativeName>
</protein>
<keyword evidence="11" id="KW-1185">Reference proteome</keyword>
<name>A0ABW5URE6_9BURK</name>
<comment type="catalytic activity">
    <reaction evidence="8">
        <text>Mo-molybdopterin + GTP + H(+) = Mo-molybdopterin guanine dinucleotide + diphosphate</text>
        <dbReference type="Rhea" id="RHEA:34243"/>
        <dbReference type="ChEBI" id="CHEBI:15378"/>
        <dbReference type="ChEBI" id="CHEBI:33019"/>
        <dbReference type="ChEBI" id="CHEBI:37565"/>
        <dbReference type="ChEBI" id="CHEBI:71302"/>
        <dbReference type="ChEBI" id="CHEBI:71310"/>
        <dbReference type="EC" id="2.7.7.77"/>
    </reaction>
</comment>
<evidence type="ECO:0000259" key="9">
    <source>
        <dbReference type="Pfam" id="PF12804"/>
    </source>
</evidence>
<dbReference type="Proteomes" id="UP001597463">
    <property type="component" value="Unassembled WGS sequence"/>
</dbReference>
<keyword evidence="4 8" id="KW-0547">Nucleotide-binding</keyword>
<evidence type="ECO:0000256" key="3">
    <source>
        <dbReference type="ARBA" id="ARBA00022723"/>
    </source>
</evidence>
<feature type="binding site" evidence="8">
    <location>
        <position position="56"/>
    </location>
    <ligand>
        <name>GTP</name>
        <dbReference type="ChEBI" id="CHEBI:37565"/>
    </ligand>
</feature>
<evidence type="ECO:0000256" key="2">
    <source>
        <dbReference type="ARBA" id="ARBA00022679"/>
    </source>
</evidence>
<evidence type="ECO:0000256" key="6">
    <source>
        <dbReference type="ARBA" id="ARBA00023134"/>
    </source>
</evidence>
<comment type="caution">
    <text evidence="10">The sequence shown here is derived from an EMBL/GenBank/DDBJ whole genome shotgun (WGS) entry which is preliminary data.</text>
</comment>
<accession>A0ABW5URE6</accession>
<comment type="domain">
    <text evidence="8">The N-terminal domain determines nucleotide recognition and specific binding, while the C-terminal domain determines the specific binding to the target protein.</text>
</comment>
<evidence type="ECO:0000256" key="1">
    <source>
        <dbReference type="ARBA" id="ARBA00022490"/>
    </source>
</evidence>
<keyword evidence="2 8" id="KW-0808">Transferase</keyword>
<keyword evidence="5 8" id="KW-0460">Magnesium</keyword>
<organism evidence="10 11">
    <name type="scientific">Comamonas terrae</name>
    <dbReference type="NCBI Taxonomy" id="673548"/>
    <lineage>
        <taxon>Bacteria</taxon>
        <taxon>Pseudomonadati</taxon>
        <taxon>Pseudomonadota</taxon>
        <taxon>Betaproteobacteria</taxon>
        <taxon>Burkholderiales</taxon>
        <taxon>Comamonadaceae</taxon>
        <taxon>Comamonas</taxon>
    </lineage>
</organism>
<dbReference type="PANTHER" id="PTHR19136:SF81">
    <property type="entry name" value="MOLYBDENUM COFACTOR GUANYLYLTRANSFERASE"/>
    <property type="match status" value="1"/>
</dbReference>
<comment type="subcellular location">
    <subcellularLocation>
        <location evidence="8">Cytoplasm</location>
    </subcellularLocation>
</comment>
<comment type="subunit">
    <text evidence="8">Monomer.</text>
</comment>
<evidence type="ECO:0000256" key="7">
    <source>
        <dbReference type="ARBA" id="ARBA00023150"/>
    </source>
</evidence>
<comment type="similarity">
    <text evidence="8">Belongs to the MobA family.</text>
</comment>
<comment type="function">
    <text evidence="8">Transfers a GMP moiety from GTP to Mo-molybdopterin (Mo-MPT) cofactor (Moco or molybdenum cofactor) to form Mo-molybdopterin guanine dinucleotide (Mo-MGD) cofactor.</text>
</comment>
<dbReference type="NCBIfam" id="TIGR02665">
    <property type="entry name" value="molyb_mobA"/>
    <property type="match status" value="1"/>
</dbReference>
<feature type="binding site" evidence="8">
    <location>
        <position position="28"/>
    </location>
    <ligand>
        <name>GTP</name>
        <dbReference type="ChEBI" id="CHEBI:37565"/>
    </ligand>
</feature>